<evidence type="ECO:0000313" key="2">
    <source>
        <dbReference type="Proteomes" id="UP000257109"/>
    </source>
</evidence>
<comment type="caution">
    <text evidence="1">The sequence shown here is derived from an EMBL/GenBank/DDBJ whole genome shotgun (WGS) entry which is preliminary data.</text>
</comment>
<dbReference type="Proteomes" id="UP000257109">
    <property type="component" value="Unassembled WGS sequence"/>
</dbReference>
<organism evidence="1 2">
    <name type="scientific">Mucuna pruriens</name>
    <name type="common">Velvet bean</name>
    <name type="synonym">Dolichos pruriens</name>
    <dbReference type="NCBI Taxonomy" id="157652"/>
    <lineage>
        <taxon>Eukaryota</taxon>
        <taxon>Viridiplantae</taxon>
        <taxon>Streptophyta</taxon>
        <taxon>Embryophyta</taxon>
        <taxon>Tracheophyta</taxon>
        <taxon>Spermatophyta</taxon>
        <taxon>Magnoliopsida</taxon>
        <taxon>eudicotyledons</taxon>
        <taxon>Gunneridae</taxon>
        <taxon>Pentapetalae</taxon>
        <taxon>rosids</taxon>
        <taxon>fabids</taxon>
        <taxon>Fabales</taxon>
        <taxon>Fabaceae</taxon>
        <taxon>Papilionoideae</taxon>
        <taxon>50 kb inversion clade</taxon>
        <taxon>NPAAA clade</taxon>
        <taxon>indigoferoid/millettioid clade</taxon>
        <taxon>Phaseoleae</taxon>
        <taxon>Mucuna</taxon>
    </lineage>
</organism>
<reference evidence="1" key="1">
    <citation type="submission" date="2018-05" db="EMBL/GenBank/DDBJ databases">
        <title>Draft genome of Mucuna pruriens seed.</title>
        <authorList>
            <person name="Nnadi N.E."/>
            <person name="Vos R."/>
            <person name="Hasami M.H."/>
            <person name="Devisetty U.K."/>
            <person name="Aguiy J.C."/>
        </authorList>
    </citation>
    <scope>NUCLEOTIDE SEQUENCE [LARGE SCALE GENOMIC DNA]</scope>
    <source>
        <strain evidence="1">JCA_2017</strain>
    </source>
</reference>
<sequence length="117" mass="13556">MESVIQDIYRDFGEVRENLDSLDTTLSLLNDLAKQKEIVIEGYFVENSNHGNEHCDVHSSNFDDGVSAKFKKALQKYLKKRQLHMTWEGFNDELLKRFSTGGIENPYEQLARLKQTS</sequence>
<name>A0A371ESK3_MUCPR</name>
<gene>
    <name evidence="1" type="ORF">CR513_52039</name>
</gene>
<proteinExistence type="predicted"/>
<feature type="non-terminal residue" evidence="1">
    <location>
        <position position="1"/>
    </location>
</feature>
<evidence type="ECO:0000313" key="1">
    <source>
        <dbReference type="EMBL" id="RDX68919.1"/>
    </source>
</evidence>
<protein>
    <submittedName>
        <fullName evidence="1">Uncharacterized protein</fullName>
    </submittedName>
</protein>
<keyword evidence="2" id="KW-1185">Reference proteome</keyword>
<accession>A0A371ESK3</accession>
<dbReference type="EMBL" id="QJKJ01012332">
    <property type="protein sequence ID" value="RDX68919.1"/>
    <property type="molecule type" value="Genomic_DNA"/>
</dbReference>
<dbReference type="AlphaFoldDB" id="A0A371ESK3"/>